<proteinExistence type="predicted"/>
<reference evidence="1 2" key="1">
    <citation type="journal article" date="2017" name="Mol. Ecol.">
        <title>Comparative and population genomic landscape of Phellinus noxius: A hypervariable fungus causing root rot in trees.</title>
        <authorList>
            <person name="Chung C.L."/>
            <person name="Lee T.J."/>
            <person name="Akiba M."/>
            <person name="Lee H.H."/>
            <person name="Kuo T.H."/>
            <person name="Liu D."/>
            <person name="Ke H.M."/>
            <person name="Yokoi T."/>
            <person name="Roa M.B."/>
            <person name="Lu M.J."/>
            <person name="Chang Y.Y."/>
            <person name="Ann P.J."/>
            <person name="Tsai J.N."/>
            <person name="Chen C.Y."/>
            <person name="Tzean S.S."/>
            <person name="Ota Y."/>
            <person name="Hattori T."/>
            <person name="Sahashi N."/>
            <person name="Liou R.F."/>
            <person name="Kikuchi T."/>
            <person name="Tsai I.J."/>
        </authorList>
    </citation>
    <scope>NUCLEOTIDE SEQUENCE [LARGE SCALE GENOMIC DNA]</scope>
    <source>
        <strain evidence="1 2">FFPRI411160</strain>
    </source>
</reference>
<evidence type="ECO:0000313" key="1">
    <source>
        <dbReference type="EMBL" id="PAV20695.1"/>
    </source>
</evidence>
<name>A0A286UML8_9AGAM</name>
<dbReference type="EMBL" id="NBII01000003">
    <property type="protein sequence ID" value="PAV20695.1"/>
    <property type="molecule type" value="Genomic_DNA"/>
</dbReference>
<keyword evidence="2" id="KW-1185">Reference proteome</keyword>
<dbReference type="InParanoid" id="A0A286UML8"/>
<evidence type="ECO:0000313" key="2">
    <source>
        <dbReference type="Proteomes" id="UP000217199"/>
    </source>
</evidence>
<accession>A0A286UML8</accession>
<gene>
    <name evidence="1" type="ORF">PNOK_0332200</name>
</gene>
<dbReference type="OrthoDB" id="3197626at2759"/>
<dbReference type="AlphaFoldDB" id="A0A286UML8"/>
<sequence>MIPAILNSLDLNTSMNVIATVPAATVASIAACRCVMRLQDYGNNDLYVGPSCYANNPAKSLDSHVRFSSTGFVPGVAKPPRFHRPEVHIRTDQITMENLDCVDYDVTNMNSAITTSTLKTPRDLEMGPGYAISEIDVVKASIGLEFF</sequence>
<protein>
    <submittedName>
        <fullName evidence="1">Uncharacterized protein</fullName>
    </submittedName>
</protein>
<comment type="caution">
    <text evidence="1">The sequence shown here is derived from an EMBL/GenBank/DDBJ whole genome shotgun (WGS) entry which is preliminary data.</text>
</comment>
<dbReference type="Proteomes" id="UP000217199">
    <property type="component" value="Unassembled WGS sequence"/>
</dbReference>
<organism evidence="1 2">
    <name type="scientific">Pyrrhoderma noxium</name>
    <dbReference type="NCBI Taxonomy" id="2282107"/>
    <lineage>
        <taxon>Eukaryota</taxon>
        <taxon>Fungi</taxon>
        <taxon>Dikarya</taxon>
        <taxon>Basidiomycota</taxon>
        <taxon>Agaricomycotina</taxon>
        <taxon>Agaricomycetes</taxon>
        <taxon>Hymenochaetales</taxon>
        <taxon>Hymenochaetaceae</taxon>
        <taxon>Pyrrhoderma</taxon>
    </lineage>
</organism>